<reference evidence="2" key="1">
    <citation type="journal article" date="2007" name="Science">
        <title>Evolutionary and biomedical insights from the rhesus macaque genome.</title>
        <authorList>
            <person name="Gibbs R.A."/>
            <person name="Rogers J."/>
            <person name="Katze M.G."/>
            <person name="Bumgarner R."/>
            <person name="Weinstock G.M."/>
            <person name="Mardis E.R."/>
            <person name="Remington K.A."/>
            <person name="Strausberg R.L."/>
            <person name="Venter J.C."/>
            <person name="Wilson R.K."/>
            <person name="Batzer M.A."/>
            <person name="Bustamante C.D."/>
            <person name="Eichler E.E."/>
            <person name="Hahn M.W."/>
            <person name="Hardison R.C."/>
            <person name="Makova K.D."/>
            <person name="Miller W."/>
            <person name="Milosavljevic A."/>
            <person name="Palermo R.E."/>
            <person name="Siepel A."/>
            <person name="Sikela J.M."/>
            <person name="Attaway T."/>
            <person name="Bell S."/>
            <person name="Bernard K.E."/>
            <person name="Buhay C.J."/>
            <person name="Chandrabose M.N."/>
            <person name="Dao M."/>
            <person name="Davis C."/>
            <person name="Delehaunty K.D."/>
            <person name="Ding Y."/>
            <person name="Dinh H.H."/>
            <person name="Dugan-Rocha S."/>
            <person name="Fulton L.A."/>
            <person name="Gabisi R.A."/>
            <person name="Garner T.T."/>
            <person name="Godfrey J."/>
            <person name="Hawes A.C."/>
            <person name="Hernandez J."/>
            <person name="Hines S."/>
            <person name="Holder M."/>
            <person name="Hume J."/>
            <person name="Jhangiani S.N."/>
            <person name="Joshi V."/>
            <person name="Khan Z.M."/>
            <person name="Kirkness E.F."/>
            <person name="Cree A."/>
            <person name="Fowler R.G."/>
            <person name="Lee S."/>
            <person name="Lewis L.R."/>
            <person name="Li Z."/>
            <person name="Liu Y.-S."/>
            <person name="Moore S.M."/>
            <person name="Muzny D."/>
            <person name="Nazareth L.V."/>
            <person name="Ngo D.N."/>
            <person name="Okwuonu G.O."/>
            <person name="Pai G."/>
            <person name="Parker D."/>
            <person name="Paul H.A."/>
            <person name="Pfannkoch C."/>
            <person name="Pohl C.S."/>
            <person name="Rogers Y.-H.C."/>
            <person name="Ruiz S.J."/>
            <person name="Sabo A."/>
            <person name="Santibanez J."/>
            <person name="Schneider B.W."/>
            <person name="Smith S.M."/>
            <person name="Sodergren E."/>
            <person name="Svatek A.F."/>
            <person name="Utterback T.R."/>
            <person name="Vattathil S."/>
            <person name="Warren W."/>
            <person name="White C.S."/>
            <person name="Chinwalla A.T."/>
            <person name="Feng Y."/>
            <person name="Halpern A.L."/>
            <person name="Hillier L.W."/>
            <person name="Huang X."/>
            <person name="Minx P."/>
            <person name="Nelson J.O."/>
            <person name="Pepin K.H."/>
            <person name="Qin X."/>
            <person name="Sutton G.G."/>
            <person name="Venter E."/>
            <person name="Walenz B.P."/>
            <person name="Wallis J.W."/>
            <person name="Worley K.C."/>
            <person name="Yang S.-P."/>
            <person name="Jones S.M."/>
            <person name="Marra M.A."/>
            <person name="Rocchi M."/>
            <person name="Schein J.E."/>
            <person name="Baertsch R."/>
            <person name="Clarke L."/>
            <person name="Csuros M."/>
            <person name="Glasscock J."/>
            <person name="Harris R.A."/>
            <person name="Havlak P."/>
            <person name="Jackson A.R."/>
            <person name="Jiang H."/>
            <person name="Liu Y."/>
            <person name="Messina D.N."/>
            <person name="Shen Y."/>
            <person name="Song H.X.-Z."/>
            <person name="Wylie T."/>
            <person name="Zhang L."/>
            <person name="Birney E."/>
            <person name="Han K."/>
            <person name="Konkel M.K."/>
            <person name="Lee J."/>
            <person name="Smit A.F.A."/>
            <person name="Ullmer B."/>
            <person name="Wang H."/>
            <person name="Xing J."/>
            <person name="Burhans R."/>
            <person name="Cheng Z."/>
            <person name="Karro J.E."/>
            <person name="Ma J."/>
            <person name="Raney B."/>
            <person name="She X."/>
            <person name="Cox M.J."/>
            <person name="Demuth J.P."/>
            <person name="Dumas L.J."/>
            <person name="Han S.-G."/>
            <person name="Hopkins J."/>
            <person name="Karimpour-Fard A."/>
            <person name="Kim Y.H."/>
            <person name="Pollack J.R."/>
            <person name="Vinar T."/>
            <person name="Addo-Quaye C."/>
            <person name="Degenhardt J."/>
            <person name="Denby A."/>
            <person name="Hubisz M.J."/>
            <person name="Indap A."/>
            <person name="Kosiol C."/>
            <person name="Lahn B.T."/>
            <person name="Lawson H.A."/>
            <person name="Marklein A."/>
            <person name="Nielsen R."/>
            <person name="Vallender E.J."/>
            <person name="Clark A.G."/>
            <person name="Ferguson B."/>
            <person name="Hernandez R.D."/>
            <person name="Hirani K."/>
            <person name="Kehrer-Sawatzki H."/>
            <person name="Kolb J."/>
            <person name="Patil S."/>
            <person name="Pu L.-L."/>
            <person name="Ren Y."/>
            <person name="Smith D.G."/>
            <person name="Wheeler D.A."/>
            <person name="Schenck I."/>
            <person name="Ball E.V."/>
            <person name="Chen R."/>
            <person name="Cooper D.N."/>
            <person name="Giardine B."/>
            <person name="Hsu F."/>
            <person name="Kent W.J."/>
            <person name="Lesk A."/>
            <person name="Nelson D.L."/>
            <person name="O'brien W.E."/>
            <person name="Pruefer K."/>
            <person name="Stenson P.D."/>
            <person name="Wallace J.C."/>
            <person name="Ke H."/>
            <person name="Liu X.-M."/>
            <person name="Wang P."/>
            <person name="Xiang A.P."/>
            <person name="Yang F."/>
            <person name="Barber G.P."/>
            <person name="Haussler D."/>
            <person name="Karolchik D."/>
            <person name="Kern A.D."/>
            <person name="Kuhn R.M."/>
            <person name="Smith K.E."/>
            <person name="Zwieg A.S."/>
        </authorList>
    </citation>
    <scope>NUCLEOTIDE SEQUENCE [LARGE SCALE GENOMIC DNA]</scope>
    <source>
        <strain evidence="2">17573</strain>
    </source>
</reference>
<dbReference type="Bgee" id="ENSMMUG00000060915">
    <property type="expression patterns" value="Expressed in colon and 5 other cell types or tissues"/>
</dbReference>
<dbReference type="InParanoid" id="A0A5F8AN55"/>
<reference evidence="1" key="3">
    <citation type="submission" date="2025-08" db="UniProtKB">
        <authorList>
            <consortium name="Ensembl"/>
        </authorList>
    </citation>
    <scope>IDENTIFICATION</scope>
    <source>
        <strain evidence="1">17573</strain>
    </source>
</reference>
<reference evidence="1" key="4">
    <citation type="submission" date="2025-09" db="UniProtKB">
        <authorList>
            <consortium name="Ensembl"/>
        </authorList>
    </citation>
    <scope>IDENTIFICATION</scope>
    <source>
        <strain evidence="1">17573</strain>
    </source>
</reference>
<evidence type="ECO:0000313" key="2">
    <source>
        <dbReference type="Proteomes" id="UP000006718"/>
    </source>
</evidence>
<evidence type="ECO:0000313" key="1">
    <source>
        <dbReference type="Ensembl" id="ENSMMUP00000079364.1"/>
    </source>
</evidence>
<dbReference type="AlphaFoldDB" id="A0A5F8AN55"/>
<dbReference type="PRINTS" id="PR02045">
    <property type="entry name" value="F138DOMAIN"/>
</dbReference>
<proteinExistence type="predicted"/>
<reference evidence="1" key="2">
    <citation type="submission" date="2019-01" db="EMBL/GenBank/DDBJ databases">
        <authorList>
            <person name="Graves T."/>
            <person name="Eichler E.E."/>
            <person name="Wilson R.K."/>
        </authorList>
    </citation>
    <scope>NUCLEOTIDE SEQUENCE [LARGE SCALE GENOMIC DNA]</scope>
    <source>
        <strain evidence="1">17573</strain>
    </source>
</reference>
<dbReference type="PANTHER" id="PTHR12138:SF133">
    <property type="entry name" value="SECRETED PROTEIN"/>
    <property type="match status" value="1"/>
</dbReference>
<dbReference type="Ensembl" id="ENSMMUT00000108145.1">
    <property type="protein sequence ID" value="ENSMMUP00000079364.1"/>
    <property type="gene ID" value="ENSMMUG00000060915.1"/>
</dbReference>
<dbReference type="GeneTree" id="ENSGT01120000271815"/>
<organism evidence="1 2">
    <name type="scientific">Macaca mulatta</name>
    <name type="common">Rhesus macaque</name>
    <dbReference type="NCBI Taxonomy" id="9544"/>
    <lineage>
        <taxon>Eukaryota</taxon>
        <taxon>Metazoa</taxon>
        <taxon>Chordata</taxon>
        <taxon>Craniata</taxon>
        <taxon>Vertebrata</taxon>
        <taxon>Euteleostomi</taxon>
        <taxon>Mammalia</taxon>
        <taxon>Eutheria</taxon>
        <taxon>Euarchontoglires</taxon>
        <taxon>Primates</taxon>
        <taxon>Haplorrhini</taxon>
        <taxon>Catarrhini</taxon>
        <taxon>Cercopithecidae</taxon>
        <taxon>Cercopithecinae</taxon>
        <taxon>Macaca</taxon>
    </lineage>
</organism>
<sequence length="190" mass="20011">MKGDGKAVHTLGENATLALKGWSRTSDTIPSLHGGRGMAGSCRPQPLGSGMEEEKETSTELLLLLLLLLLFFEMESCSVPRLECSGAISAHCSPYLQDSSDSPMSASRVAGITGAGHHAKLIFVFLVEAGFPRVGQAGLLTSDDPPALASQSAGITGVSHRARPSFVKILKNQEQTGKVGPWSLRLSLGR</sequence>
<keyword evidence="2" id="KW-1185">Reference proteome</keyword>
<dbReference type="PANTHER" id="PTHR12138">
    <property type="entry name" value="PRIMATE-EXPANDED PROTEIN FAMILY"/>
    <property type="match status" value="1"/>
</dbReference>
<dbReference type="VEuPathDB" id="HostDB:ENSMMUG00000060915"/>
<name>A0A5F8AN55_MACMU</name>
<dbReference type="Proteomes" id="UP000006718">
    <property type="component" value="Chromosome 15"/>
</dbReference>
<accession>A0A5F8AN55</accession>
<protein>
    <submittedName>
        <fullName evidence="1">Uncharacterized protein</fullName>
    </submittedName>
</protein>